<evidence type="ECO:0000256" key="1">
    <source>
        <dbReference type="SAM" id="SignalP"/>
    </source>
</evidence>
<feature type="signal peptide" evidence="1">
    <location>
        <begin position="1"/>
        <end position="21"/>
    </location>
</feature>
<organism evidence="3 4">
    <name type="scientific">Eiseniibacteriota bacterium</name>
    <dbReference type="NCBI Taxonomy" id="2212470"/>
    <lineage>
        <taxon>Bacteria</taxon>
        <taxon>Candidatus Eiseniibacteriota</taxon>
    </lineage>
</organism>
<dbReference type="EMBL" id="VBOT01000104">
    <property type="protein sequence ID" value="TMQ50200.1"/>
    <property type="molecule type" value="Genomic_DNA"/>
</dbReference>
<dbReference type="InterPro" id="IPR028096">
    <property type="entry name" value="EfeO_Cupredoxin"/>
</dbReference>
<reference evidence="3 4" key="1">
    <citation type="journal article" date="2019" name="Nat. Microbiol.">
        <title>Mediterranean grassland soil C-N compound turnover is dependent on rainfall and depth, and is mediated by genomically divergent microorganisms.</title>
        <authorList>
            <person name="Diamond S."/>
            <person name="Andeer P.F."/>
            <person name="Li Z."/>
            <person name="Crits-Christoph A."/>
            <person name="Burstein D."/>
            <person name="Anantharaman K."/>
            <person name="Lane K.R."/>
            <person name="Thomas B.C."/>
            <person name="Pan C."/>
            <person name="Northen T.R."/>
            <person name="Banfield J.F."/>
        </authorList>
    </citation>
    <scope>NUCLEOTIDE SEQUENCE [LARGE SCALE GENOMIC DNA]</scope>
    <source>
        <strain evidence="3">WS_3</strain>
    </source>
</reference>
<dbReference type="PROSITE" id="PS51257">
    <property type="entry name" value="PROKAR_LIPOPROTEIN"/>
    <property type="match status" value="1"/>
</dbReference>
<sequence>MKPVLIALVLAVLVVAAGCGAAQKSSTGPQEVQLAVTDRGFEPARTEIPRGQAFTLVVTRKTDQTCATEIVIPRLSERHALPLNQPVRIEIPAGVVADTLNYVCGMNMLGGSIVAK</sequence>
<accession>A0A538SFQ6</accession>
<evidence type="ECO:0000313" key="3">
    <source>
        <dbReference type="EMBL" id="TMQ50200.1"/>
    </source>
</evidence>
<keyword evidence="1" id="KW-0732">Signal</keyword>
<comment type="caution">
    <text evidence="3">The sequence shown here is derived from an EMBL/GenBank/DDBJ whole genome shotgun (WGS) entry which is preliminary data.</text>
</comment>
<feature type="chain" id="PRO_5021788763" evidence="1">
    <location>
        <begin position="22"/>
        <end position="116"/>
    </location>
</feature>
<gene>
    <name evidence="3" type="ORF">E6K73_08300</name>
</gene>
<protein>
    <submittedName>
        <fullName evidence="3">Cupredoxin domain-containing protein</fullName>
    </submittedName>
</protein>
<evidence type="ECO:0000259" key="2">
    <source>
        <dbReference type="Pfam" id="PF13473"/>
    </source>
</evidence>
<name>A0A538SFQ6_UNCEI</name>
<dbReference type="Gene3D" id="2.60.40.420">
    <property type="entry name" value="Cupredoxins - blue copper proteins"/>
    <property type="match status" value="1"/>
</dbReference>
<dbReference type="InterPro" id="IPR008972">
    <property type="entry name" value="Cupredoxin"/>
</dbReference>
<dbReference type="AlphaFoldDB" id="A0A538SFQ6"/>
<proteinExistence type="predicted"/>
<evidence type="ECO:0000313" key="4">
    <source>
        <dbReference type="Proteomes" id="UP000320184"/>
    </source>
</evidence>
<dbReference type="Pfam" id="PF13473">
    <property type="entry name" value="Cupredoxin_1"/>
    <property type="match status" value="1"/>
</dbReference>
<dbReference type="SUPFAM" id="SSF49503">
    <property type="entry name" value="Cupredoxins"/>
    <property type="match status" value="1"/>
</dbReference>
<feature type="domain" description="EfeO-type cupredoxin-like" evidence="2">
    <location>
        <begin position="11"/>
        <end position="114"/>
    </location>
</feature>
<dbReference type="Proteomes" id="UP000320184">
    <property type="component" value="Unassembled WGS sequence"/>
</dbReference>